<comment type="similarity">
    <text evidence="1">Belongs to the UPF0749 family.</text>
</comment>
<proteinExistence type="inferred from homology"/>
<gene>
    <name evidence="2" type="ORF">SAMN05216574_108143</name>
</gene>
<evidence type="ECO:0000313" key="3">
    <source>
        <dbReference type="Proteomes" id="UP000198589"/>
    </source>
</evidence>
<dbReference type="PANTHER" id="PTHR37313">
    <property type="entry name" value="UPF0749 PROTEIN RV1825"/>
    <property type="match status" value="1"/>
</dbReference>
<keyword evidence="3" id="KW-1185">Reference proteome</keyword>
<dbReference type="Proteomes" id="UP000198589">
    <property type="component" value="Unassembled WGS sequence"/>
</dbReference>
<evidence type="ECO:0000256" key="1">
    <source>
        <dbReference type="ARBA" id="ARBA00009108"/>
    </source>
</evidence>
<dbReference type="AlphaFoldDB" id="A0A1I2FL55"/>
<dbReference type="EMBL" id="FOND01000008">
    <property type="protein sequence ID" value="SFF06025.1"/>
    <property type="molecule type" value="Genomic_DNA"/>
</dbReference>
<dbReference type="InterPro" id="IPR010273">
    <property type="entry name" value="DUF881"/>
</dbReference>
<dbReference type="Gene3D" id="3.30.70.1880">
    <property type="entry name" value="Protein of unknown function DUF881"/>
    <property type="match status" value="1"/>
</dbReference>
<evidence type="ECO:0000313" key="2">
    <source>
        <dbReference type="EMBL" id="SFF06025.1"/>
    </source>
</evidence>
<reference evidence="3" key="1">
    <citation type="submission" date="2016-10" db="EMBL/GenBank/DDBJ databases">
        <authorList>
            <person name="Varghese N."/>
            <person name="Submissions S."/>
        </authorList>
    </citation>
    <scope>NUCLEOTIDE SEQUENCE [LARGE SCALE GENOMIC DNA]</scope>
    <source>
        <strain evidence="3">DSM 46838</strain>
    </source>
</reference>
<accession>A0A1I2FL55</accession>
<dbReference type="Pfam" id="PF05949">
    <property type="entry name" value="DUF881"/>
    <property type="match status" value="1"/>
</dbReference>
<organism evidence="2 3">
    <name type="scientific">Blastococcus tunisiensis</name>
    <dbReference type="NCBI Taxonomy" id="1798228"/>
    <lineage>
        <taxon>Bacteria</taxon>
        <taxon>Bacillati</taxon>
        <taxon>Actinomycetota</taxon>
        <taxon>Actinomycetes</taxon>
        <taxon>Geodermatophilales</taxon>
        <taxon>Geodermatophilaceae</taxon>
        <taxon>Blastococcus</taxon>
    </lineage>
</organism>
<dbReference type="GO" id="GO:0005886">
    <property type="term" value="C:plasma membrane"/>
    <property type="evidence" value="ECO:0007669"/>
    <property type="project" value="TreeGrafter"/>
</dbReference>
<dbReference type="PANTHER" id="PTHR37313:SF4">
    <property type="entry name" value="CONSERVED MEMBRANE PROTEIN-RELATED"/>
    <property type="match status" value="1"/>
</dbReference>
<dbReference type="STRING" id="1798228.SAMN05216574_108143"/>
<sequence length="254" mass="26562">MRRSLLPGRGLAGRRISPWRVLVPVVALLAGLLFATSGRTAQGSDLRAGEITELSELIDQRNRVIAEQADQLGDLQRQVERLTGQVASRDGDVAAAQSAGQAGALSAALVPLSGPGVVITLDDAPTRPDGSRPMNARADDLVIHQSDVQAVVNAVWAAAADGVAIMDERLIATSAVRCVGNTLLLQGRTYSPPFVVTAIADPAAVRAQLAASPQVAVFQQAVDAFGLTFTVRERPVVELPAYDGPLDLEFATSG</sequence>
<dbReference type="RefSeq" id="WP_254790828.1">
    <property type="nucleotide sequence ID" value="NZ_FOND01000008.1"/>
</dbReference>
<name>A0A1I2FL55_9ACTN</name>
<protein>
    <submittedName>
        <fullName evidence="2">Uncharacterized conserved protein YlxW, UPF0749 family</fullName>
    </submittedName>
</protein>